<evidence type="ECO:0000256" key="3">
    <source>
        <dbReference type="ARBA" id="ARBA00022692"/>
    </source>
</evidence>
<comment type="caution">
    <text evidence="9">The sequence shown here is derived from an EMBL/GenBank/DDBJ whole genome shotgun (WGS) entry which is preliminary data.</text>
</comment>
<dbReference type="EMBL" id="JANQDF010000148">
    <property type="protein sequence ID" value="MDH6107049.1"/>
    <property type="molecule type" value="Genomic_DNA"/>
</dbReference>
<evidence type="ECO:0000259" key="8">
    <source>
        <dbReference type="Pfam" id="PF01694"/>
    </source>
</evidence>
<feature type="transmembrane region" description="Helical" evidence="7">
    <location>
        <begin position="168"/>
        <end position="190"/>
    </location>
</feature>
<feature type="transmembrane region" description="Helical" evidence="7">
    <location>
        <begin position="80"/>
        <end position="103"/>
    </location>
</feature>
<keyword evidence="9" id="KW-0645">Protease</keyword>
<keyword evidence="4" id="KW-0378">Hydrolase</keyword>
<dbReference type="InterPro" id="IPR050925">
    <property type="entry name" value="Rhomboid_protease_S54"/>
</dbReference>
<feature type="transmembrane region" description="Helical" evidence="7">
    <location>
        <begin position="15"/>
        <end position="36"/>
    </location>
</feature>
<feature type="transmembrane region" description="Helical" evidence="7">
    <location>
        <begin position="210"/>
        <end position="231"/>
    </location>
</feature>
<dbReference type="SUPFAM" id="SSF144091">
    <property type="entry name" value="Rhomboid-like"/>
    <property type="match status" value="1"/>
</dbReference>
<evidence type="ECO:0000256" key="5">
    <source>
        <dbReference type="ARBA" id="ARBA00022989"/>
    </source>
</evidence>
<evidence type="ECO:0000256" key="1">
    <source>
        <dbReference type="ARBA" id="ARBA00004141"/>
    </source>
</evidence>
<comment type="similarity">
    <text evidence="2">Belongs to the peptidase S54 family.</text>
</comment>
<dbReference type="Pfam" id="PF01694">
    <property type="entry name" value="Rhomboid"/>
    <property type="match status" value="1"/>
</dbReference>
<keyword evidence="6 7" id="KW-0472">Membrane</keyword>
<evidence type="ECO:0000256" key="2">
    <source>
        <dbReference type="ARBA" id="ARBA00009045"/>
    </source>
</evidence>
<dbReference type="InterPro" id="IPR022764">
    <property type="entry name" value="Peptidase_S54_rhomboid_dom"/>
</dbReference>
<proteinExistence type="inferred from homology"/>
<evidence type="ECO:0000313" key="9">
    <source>
        <dbReference type="EMBL" id="MDH6107049.1"/>
    </source>
</evidence>
<dbReference type="GO" id="GO:0006508">
    <property type="term" value="P:proteolysis"/>
    <property type="evidence" value="ECO:0007669"/>
    <property type="project" value="UniProtKB-KW"/>
</dbReference>
<feature type="domain" description="Peptidase S54 rhomboid" evidence="8">
    <location>
        <begin position="74"/>
        <end position="228"/>
    </location>
</feature>
<keyword evidence="10" id="KW-1185">Reference proteome</keyword>
<feature type="transmembrane region" description="Helical" evidence="7">
    <location>
        <begin position="115"/>
        <end position="133"/>
    </location>
</feature>
<dbReference type="PANTHER" id="PTHR43731:SF14">
    <property type="entry name" value="PRESENILIN-ASSOCIATED RHOMBOID-LIKE PROTEIN, MITOCHONDRIAL"/>
    <property type="match status" value="1"/>
</dbReference>
<evidence type="ECO:0000256" key="7">
    <source>
        <dbReference type="SAM" id="Phobius"/>
    </source>
</evidence>
<gene>
    <name evidence="9" type="ORF">NWP22_14445</name>
</gene>
<dbReference type="RefSeq" id="WP_280802025.1">
    <property type="nucleotide sequence ID" value="NZ_JANQDF010000148.1"/>
</dbReference>
<comment type="subcellular location">
    <subcellularLocation>
        <location evidence="1">Membrane</location>
        <topology evidence="1">Multi-pass membrane protein</topology>
    </subcellularLocation>
</comment>
<evidence type="ECO:0000256" key="4">
    <source>
        <dbReference type="ARBA" id="ARBA00022801"/>
    </source>
</evidence>
<dbReference type="InterPro" id="IPR035952">
    <property type="entry name" value="Rhomboid-like_sf"/>
</dbReference>
<reference evidence="9 10" key="1">
    <citation type="journal article" date="2023" name="J. Phycol.">
        <title>Chrysosporum ovalisporum is synonymous with the true-branching cyanobacterium Umezakia natans (Nostocales/Aphanizomenonaceae).</title>
        <authorList>
            <person name="McGregor G.B."/>
            <person name="Sendall B.C."/>
            <person name="Niiyama Y."/>
            <person name="Tuji A."/>
            <person name="Willis A."/>
        </authorList>
    </citation>
    <scope>NUCLEOTIDE SEQUENCE [LARGE SCALE GENOMIC DNA]</scope>
    <source>
        <strain evidence="9 10">CS-531</strain>
    </source>
</reference>
<dbReference type="Proteomes" id="UP001159386">
    <property type="component" value="Unassembled WGS sequence"/>
</dbReference>
<sequence length="237" mass="26234">MIPISDHIRLRHPPIVIYWLIGINIAIFLWQIKLGITGELASFIDSWGLIPAQISGAITHAIYLNPAAWVVVFWRLPSLFLAMFLHGSISQIVGNLIFLWVFGKTLSSVIGYKRVLALYLGGGILTGIAQIILEPSLTVPLIGANGAIATILGAYLSKFPQRKIDTIMPLLILYIPVELPAYSYLFWWFIQQLFYGIGSLNMTASDVNSGNFSFWVQLLGLCLGAAAIRYYESSSKS</sequence>
<evidence type="ECO:0000256" key="6">
    <source>
        <dbReference type="ARBA" id="ARBA00023136"/>
    </source>
</evidence>
<dbReference type="Gene3D" id="1.20.1540.10">
    <property type="entry name" value="Rhomboid-like"/>
    <property type="match status" value="1"/>
</dbReference>
<evidence type="ECO:0000313" key="10">
    <source>
        <dbReference type="Proteomes" id="UP001159386"/>
    </source>
</evidence>
<organism evidence="9 10">
    <name type="scientific">Anabaenopsis tanganyikae CS-531</name>
    <dbReference type="NCBI Taxonomy" id="2785304"/>
    <lineage>
        <taxon>Bacteria</taxon>
        <taxon>Bacillati</taxon>
        <taxon>Cyanobacteriota</taxon>
        <taxon>Cyanophyceae</taxon>
        <taxon>Nostocales</taxon>
        <taxon>Nodulariaceae</taxon>
        <taxon>Anabaenopsis</taxon>
        <taxon>Anabaenopsis tanganyikae</taxon>
    </lineage>
</organism>
<feature type="transmembrane region" description="Helical" evidence="7">
    <location>
        <begin position="48"/>
        <end position="74"/>
    </location>
</feature>
<accession>A0ABT6KI97</accession>
<dbReference type="PANTHER" id="PTHR43731">
    <property type="entry name" value="RHOMBOID PROTEASE"/>
    <property type="match status" value="1"/>
</dbReference>
<keyword evidence="5 7" id="KW-1133">Transmembrane helix</keyword>
<dbReference type="GO" id="GO:0008233">
    <property type="term" value="F:peptidase activity"/>
    <property type="evidence" value="ECO:0007669"/>
    <property type="project" value="UniProtKB-KW"/>
</dbReference>
<name>A0ABT6KI97_9CYAN</name>
<keyword evidence="3 7" id="KW-0812">Transmembrane</keyword>
<feature type="transmembrane region" description="Helical" evidence="7">
    <location>
        <begin position="139"/>
        <end position="156"/>
    </location>
</feature>
<protein>
    <submittedName>
        <fullName evidence="9">Rhomboid family intramembrane serine protease</fullName>
    </submittedName>
</protein>